<dbReference type="EMBL" id="JAINWA010000001">
    <property type="protein sequence ID" value="MCD1653737.1"/>
    <property type="molecule type" value="Genomic_DNA"/>
</dbReference>
<dbReference type="InterPro" id="IPR003141">
    <property type="entry name" value="Pol/His_phosphatase_N"/>
</dbReference>
<dbReference type="Gene3D" id="3.20.20.140">
    <property type="entry name" value="Metal-dependent hydrolases"/>
    <property type="match status" value="1"/>
</dbReference>
<dbReference type="SMART" id="SM00481">
    <property type="entry name" value="POLIIIAc"/>
    <property type="match status" value="1"/>
</dbReference>
<evidence type="ECO:0000259" key="1">
    <source>
        <dbReference type="SMART" id="SM00481"/>
    </source>
</evidence>
<protein>
    <submittedName>
        <fullName evidence="2">PHP domain-containing protein</fullName>
    </submittedName>
</protein>
<dbReference type="SUPFAM" id="SSF89550">
    <property type="entry name" value="PHP domain-like"/>
    <property type="match status" value="1"/>
</dbReference>
<dbReference type="Pfam" id="PF02811">
    <property type="entry name" value="PHP"/>
    <property type="match status" value="1"/>
</dbReference>
<dbReference type="InterPro" id="IPR016195">
    <property type="entry name" value="Pol/histidinol_Pase-like"/>
</dbReference>
<dbReference type="Gene3D" id="1.10.150.650">
    <property type="match status" value="1"/>
</dbReference>
<dbReference type="GO" id="GO:0004534">
    <property type="term" value="F:5'-3' RNA exonuclease activity"/>
    <property type="evidence" value="ECO:0007669"/>
    <property type="project" value="TreeGrafter"/>
</dbReference>
<dbReference type="InterPro" id="IPR052018">
    <property type="entry name" value="PHP_domain"/>
</dbReference>
<proteinExistence type="predicted"/>
<gene>
    <name evidence="2" type="ORF">K7J14_03365</name>
</gene>
<keyword evidence="3" id="KW-1185">Reference proteome</keyword>
<feature type="domain" description="Polymerase/histidinol phosphatase N-terminal" evidence="1">
    <location>
        <begin position="2"/>
        <end position="67"/>
    </location>
</feature>
<dbReference type="GO" id="GO:0035312">
    <property type="term" value="F:5'-3' DNA exonuclease activity"/>
    <property type="evidence" value="ECO:0007669"/>
    <property type="project" value="TreeGrafter"/>
</dbReference>
<organism evidence="2 3">
    <name type="scientific">Teretinema zuelzerae</name>
    <dbReference type="NCBI Taxonomy" id="156"/>
    <lineage>
        <taxon>Bacteria</taxon>
        <taxon>Pseudomonadati</taxon>
        <taxon>Spirochaetota</taxon>
        <taxon>Spirochaetia</taxon>
        <taxon>Spirochaetales</taxon>
        <taxon>Treponemataceae</taxon>
        <taxon>Teretinema</taxon>
    </lineage>
</organism>
<dbReference type="CDD" id="cd07438">
    <property type="entry name" value="PHP_HisPPase_AMP"/>
    <property type="match status" value="1"/>
</dbReference>
<dbReference type="AlphaFoldDB" id="A0AAE3EFW2"/>
<dbReference type="RefSeq" id="WP_230753109.1">
    <property type="nucleotide sequence ID" value="NZ_JAINWA010000001.1"/>
</dbReference>
<comment type="caution">
    <text evidence="2">The sequence shown here is derived from an EMBL/GenBank/DDBJ whole genome shotgun (WGS) entry which is preliminary data.</text>
</comment>
<dbReference type="InterPro" id="IPR004013">
    <property type="entry name" value="PHP_dom"/>
</dbReference>
<name>A0AAE3EFW2_9SPIR</name>
<accession>A0AAE3EFW2</accession>
<evidence type="ECO:0000313" key="3">
    <source>
        <dbReference type="Proteomes" id="UP001198163"/>
    </source>
</evidence>
<dbReference type="Proteomes" id="UP001198163">
    <property type="component" value="Unassembled WGS sequence"/>
</dbReference>
<evidence type="ECO:0000313" key="2">
    <source>
        <dbReference type="EMBL" id="MCD1653737.1"/>
    </source>
</evidence>
<dbReference type="PANTHER" id="PTHR42924">
    <property type="entry name" value="EXONUCLEASE"/>
    <property type="match status" value="1"/>
</dbReference>
<sequence>MIDLHTHSTASDGSFSPRDLVLHARSEDISVLALTDHDTVTGIDEASAAAREVGMVFLAGIELDIEWKPGECHLLGLGLKEIHPSLTDMITRLQDGRLERNRQIIQKMQEAGIDIDLERVSALAGGETVGRPHFAQFLVESKAVKNRQQAFDRYLAKDRPFFLDRKSIQLDEGIAAIKACGGVPVLAHPLSLYLSWGALPAVMEDFRDRGVMGLEAWHPAARIVDAERLEALASSLGMFVTAGSDFHGAARPDRKIGRTSGRRKIEDRYYFGALEAILKG</sequence>
<reference evidence="2" key="1">
    <citation type="submission" date="2021-08" db="EMBL/GenBank/DDBJ databases">
        <title>Comparative analyses of Brucepasteria parasyntrophica and Teretinema zuelzerae.</title>
        <authorList>
            <person name="Song Y."/>
            <person name="Brune A."/>
        </authorList>
    </citation>
    <scope>NUCLEOTIDE SEQUENCE</scope>
    <source>
        <strain evidence="2">DSM 1903</strain>
    </source>
</reference>
<dbReference type="PANTHER" id="PTHR42924:SF3">
    <property type="entry name" value="POLYMERASE_HISTIDINOL PHOSPHATASE N-TERMINAL DOMAIN-CONTAINING PROTEIN"/>
    <property type="match status" value="1"/>
</dbReference>